<name>A0A4R8RHQ4_COLTR</name>
<protein>
    <submittedName>
        <fullName evidence="2">Uncharacterized protein</fullName>
    </submittedName>
</protein>
<evidence type="ECO:0000256" key="1">
    <source>
        <dbReference type="SAM" id="MobiDB-lite"/>
    </source>
</evidence>
<feature type="region of interest" description="Disordered" evidence="1">
    <location>
        <begin position="26"/>
        <end position="71"/>
    </location>
</feature>
<accession>A0A4R8RHQ4</accession>
<evidence type="ECO:0000313" key="3">
    <source>
        <dbReference type="Proteomes" id="UP000295703"/>
    </source>
</evidence>
<organism evidence="2 3">
    <name type="scientific">Colletotrichum trifolii</name>
    <dbReference type="NCBI Taxonomy" id="5466"/>
    <lineage>
        <taxon>Eukaryota</taxon>
        <taxon>Fungi</taxon>
        <taxon>Dikarya</taxon>
        <taxon>Ascomycota</taxon>
        <taxon>Pezizomycotina</taxon>
        <taxon>Sordariomycetes</taxon>
        <taxon>Hypocreomycetidae</taxon>
        <taxon>Glomerellales</taxon>
        <taxon>Glomerellaceae</taxon>
        <taxon>Colletotrichum</taxon>
        <taxon>Colletotrichum orbiculare species complex</taxon>
    </lineage>
</organism>
<keyword evidence="3" id="KW-1185">Reference proteome</keyword>
<comment type="caution">
    <text evidence="2">The sequence shown here is derived from an EMBL/GenBank/DDBJ whole genome shotgun (WGS) entry which is preliminary data.</text>
</comment>
<proteinExistence type="predicted"/>
<dbReference type="Proteomes" id="UP000295703">
    <property type="component" value="Unassembled WGS sequence"/>
</dbReference>
<feature type="compositionally biased region" description="Polar residues" evidence="1">
    <location>
        <begin position="111"/>
        <end position="123"/>
    </location>
</feature>
<feature type="compositionally biased region" description="Basic and acidic residues" evidence="1">
    <location>
        <begin position="48"/>
        <end position="65"/>
    </location>
</feature>
<feature type="region of interest" description="Disordered" evidence="1">
    <location>
        <begin position="89"/>
        <end position="147"/>
    </location>
</feature>
<sequence>MAFLACSPTQLYLGATFSRLASPCLASPSPSPVPRPAPNIRVGRYHHSKEENLRNGKEKREDPKKIAARSPIRNPCVTIHSTAECVTQQGSFARDPSPGMSPRRFTLGPQPEQSVIRSVSGSRASGGCGLSRRARGDKSAYSVSRRI</sequence>
<evidence type="ECO:0000313" key="2">
    <source>
        <dbReference type="EMBL" id="TDZ61505.1"/>
    </source>
</evidence>
<dbReference type="EMBL" id="RYZW01000031">
    <property type="protein sequence ID" value="TDZ61505.1"/>
    <property type="molecule type" value="Genomic_DNA"/>
</dbReference>
<gene>
    <name evidence="2" type="ORF">CTRI78_v004323</name>
</gene>
<reference evidence="2 3" key="1">
    <citation type="submission" date="2018-12" db="EMBL/GenBank/DDBJ databases">
        <title>Genome sequence and assembly of Colletotrichum trifolii.</title>
        <authorList>
            <person name="Gan P."/>
            <person name="Shirasu K."/>
        </authorList>
    </citation>
    <scope>NUCLEOTIDE SEQUENCE [LARGE SCALE GENOMIC DNA]</scope>
    <source>
        <strain evidence="2 3">543-2</strain>
    </source>
</reference>
<dbReference type="AlphaFoldDB" id="A0A4R8RHQ4"/>